<comment type="caution">
    <text evidence="2">The sequence shown here is derived from an EMBL/GenBank/DDBJ whole genome shotgun (WGS) entry which is preliminary data.</text>
</comment>
<dbReference type="Proteomes" id="UP000076925">
    <property type="component" value="Unassembled WGS sequence"/>
</dbReference>
<name>A0A139WZJ5_9CYAN</name>
<feature type="compositionally biased region" description="Basic and acidic residues" evidence="1">
    <location>
        <begin position="47"/>
        <end position="60"/>
    </location>
</feature>
<protein>
    <submittedName>
        <fullName evidence="2">Uncharacterized protein</fullName>
    </submittedName>
</protein>
<sequence>MKAELLKRLFKAIALSDREAIDKLTQLVIEEERSKGHILLADQLENITKKSQKEKPEERSQPAPLVSEPSALSELPSSKRFNLPLHKTYSKLLIASHSSSLD</sequence>
<keyword evidence="3" id="KW-1185">Reference proteome</keyword>
<dbReference type="STRING" id="128403.WA1_04965"/>
<accession>A0A139WZJ5</accession>
<proteinExistence type="predicted"/>
<feature type="region of interest" description="Disordered" evidence="1">
    <location>
        <begin position="46"/>
        <end position="73"/>
    </location>
</feature>
<evidence type="ECO:0000313" key="2">
    <source>
        <dbReference type="EMBL" id="KYC37858.1"/>
    </source>
</evidence>
<organism evidence="2 3">
    <name type="scientific">Scytonema hofmannii PCC 7110</name>
    <dbReference type="NCBI Taxonomy" id="128403"/>
    <lineage>
        <taxon>Bacteria</taxon>
        <taxon>Bacillati</taxon>
        <taxon>Cyanobacteriota</taxon>
        <taxon>Cyanophyceae</taxon>
        <taxon>Nostocales</taxon>
        <taxon>Scytonemataceae</taxon>
        <taxon>Scytonema</taxon>
    </lineage>
</organism>
<gene>
    <name evidence="2" type="ORF">WA1_04965</name>
</gene>
<evidence type="ECO:0000256" key="1">
    <source>
        <dbReference type="SAM" id="MobiDB-lite"/>
    </source>
</evidence>
<dbReference type="AlphaFoldDB" id="A0A139WZJ5"/>
<dbReference type="RefSeq" id="WP_066612722.1">
    <property type="nucleotide sequence ID" value="NZ_KQ976354.1"/>
</dbReference>
<reference evidence="2 3" key="1">
    <citation type="journal article" date="2013" name="Genome Biol. Evol.">
        <title>Genomes of Stigonematalean cyanobacteria (subsection V) and the evolution of oxygenic photosynthesis from prokaryotes to plastids.</title>
        <authorList>
            <person name="Dagan T."/>
            <person name="Roettger M."/>
            <person name="Stucken K."/>
            <person name="Landan G."/>
            <person name="Koch R."/>
            <person name="Major P."/>
            <person name="Gould S.B."/>
            <person name="Goremykin V.V."/>
            <person name="Rippka R."/>
            <person name="Tandeau de Marsac N."/>
            <person name="Gugger M."/>
            <person name="Lockhart P.J."/>
            <person name="Allen J.F."/>
            <person name="Brune I."/>
            <person name="Maus I."/>
            <person name="Puhler A."/>
            <person name="Martin W.F."/>
        </authorList>
    </citation>
    <scope>NUCLEOTIDE SEQUENCE [LARGE SCALE GENOMIC DNA]</scope>
    <source>
        <strain evidence="2 3">PCC 7110</strain>
    </source>
</reference>
<feature type="compositionally biased region" description="Low complexity" evidence="1">
    <location>
        <begin position="64"/>
        <end position="73"/>
    </location>
</feature>
<dbReference type="EMBL" id="ANNX02000045">
    <property type="protein sequence ID" value="KYC37858.1"/>
    <property type="molecule type" value="Genomic_DNA"/>
</dbReference>
<evidence type="ECO:0000313" key="3">
    <source>
        <dbReference type="Proteomes" id="UP000076925"/>
    </source>
</evidence>